<dbReference type="GO" id="GO:0022857">
    <property type="term" value="F:transmembrane transporter activity"/>
    <property type="evidence" value="ECO:0007669"/>
    <property type="project" value="InterPro"/>
</dbReference>
<keyword evidence="2" id="KW-0813">Transport</keyword>
<evidence type="ECO:0000256" key="7">
    <source>
        <dbReference type="ARBA" id="ARBA00023136"/>
    </source>
</evidence>
<accession>H5SIP5</accession>
<feature type="transmembrane region" description="Helical" evidence="9">
    <location>
        <begin position="149"/>
        <end position="169"/>
    </location>
</feature>
<reference evidence="10" key="1">
    <citation type="journal article" date="2005" name="Environ. Microbiol.">
        <title>Genetic and functional properties of uncultivated thermophilic crenarchaeotes from a subsurface gold mine as revealed by analysis of genome fragments.</title>
        <authorList>
            <person name="Nunoura T."/>
            <person name="Hirayama H."/>
            <person name="Takami H."/>
            <person name="Oida H."/>
            <person name="Nishi S."/>
            <person name="Shimamura S."/>
            <person name="Suzuki Y."/>
            <person name="Inagaki F."/>
            <person name="Takai K."/>
            <person name="Nealson K.H."/>
            <person name="Horikoshi K."/>
        </authorList>
    </citation>
    <scope>NUCLEOTIDE SEQUENCE</scope>
</reference>
<dbReference type="GO" id="GO:0006865">
    <property type="term" value="P:amino acid transport"/>
    <property type="evidence" value="ECO:0007669"/>
    <property type="project" value="UniProtKB-KW"/>
</dbReference>
<dbReference type="InterPro" id="IPR052157">
    <property type="entry name" value="BCAA_transport_permease"/>
</dbReference>
<evidence type="ECO:0000256" key="5">
    <source>
        <dbReference type="ARBA" id="ARBA00022970"/>
    </source>
</evidence>
<feature type="transmembrane region" description="Helical" evidence="9">
    <location>
        <begin position="190"/>
        <end position="212"/>
    </location>
</feature>
<dbReference type="CDD" id="cd06582">
    <property type="entry name" value="TM_PBP1_LivH_like"/>
    <property type="match status" value="1"/>
</dbReference>
<evidence type="ECO:0000313" key="10">
    <source>
        <dbReference type="EMBL" id="BAL56031.1"/>
    </source>
</evidence>
<evidence type="ECO:0000256" key="6">
    <source>
        <dbReference type="ARBA" id="ARBA00022989"/>
    </source>
</evidence>
<keyword evidence="5" id="KW-0029">Amino-acid transport</keyword>
<keyword evidence="6 9" id="KW-1133">Transmembrane helix</keyword>
<feature type="transmembrane region" description="Helical" evidence="9">
    <location>
        <begin position="106"/>
        <end position="129"/>
    </location>
</feature>
<feature type="transmembrane region" description="Helical" evidence="9">
    <location>
        <begin position="274"/>
        <end position="292"/>
    </location>
</feature>
<reference evidence="10" key="2">
    <citation type="journal article" date="2012" name="PLoS ONE">
        <title>A Deeply Branching Thermophilic Bacterium with an Ancient Acetyl-CoA Pathway Dominates a Subsurface Ecosystem.</title>
        <authorList>
            <person name="Takami H."/>
            <person name="Noguchi H."/>
            <person name="Takaki Y."/>
            <person name="Uchiyama I."/>
            <person name="Toyoda A."/>
            <person name="Nishi S."/>
            <person name="Chee G.-J."/>
            <person name="Arai W."/>
            <person name="Nunoura T."/>
            <person name="Itoh T."/>
            <person name="Hattori M."/>
            <person name="Takai K."/>
        </authorList>
    </citation>
    <scope>NUCLEOTIDE SEQUENCE</scope>
</reference>
<sequence>MSTVLIIILADGLVFASWLFLISLGLTLIYGVLRILNIAHGSLYALGAYTGAVLIIAYFDSDKWWPPGSFVVLLGAALLVGLVAGPLIERGVLRWMYGRDPAVQLIVTYALFLILEDSIKLGFGVDPYYAYKPFGLLGKVQLAGVSYPYYYLLLLIVAILAGGLLWVLINRTRFGRLVVAVIHDPEISTALGINLPVIYVVTFTLGATLAALGGAFTAPMIAVVPGIAVEVIVLAFAVVVIGGLGSPEGAALGALVVGLVRAAAVHLIPELELFTIYLVMTVVLLIRPQGLFPQVEVRRI</sequence>
<evidence type="ECO:0000256" key="9">
    <source>
        <dbReference type="SAM" id="Phobius"/>
    </source>
</evidence>
<protein>
    <submittedName>
        <fullName evidence="10">Branched-chain amino acid transport system permease protein</fullName>
    </submittedName>
</protein>
<dbReference type="PANTHER" id="PTHR11795">
    <property type="entry name" value="BRANCHED-CHAIN AMINO ACID TRANSPORT SYSTEM PERMEASE PROTEIN LIVH"/>
    <property type="match status" value="1"/>
</dbReference>
<name>H5SIP5_9ZZZZ</name>
<dbReference type="Pfam" id="PF02653">
    <property type="entry name" value="BPD_transp_2"/>
    <property type="match status" value="1"/>
</dbReference>
<dbReference type="InterPro" id="IPR001851">
    <property type="entry name" value="ABC_transp_permease"/>
</dbReference>
<dbReference type="PANTHER" id="PTHR11795:SF442">
    <property type="entry name" value="ABC TRANSPORTER ATP-BINDING PROTEIN"/>
    <property type="match status" value="1"/>
</dbReference>
<comment type="similarity">
    <text evidence="8">Belongs to the binding-protein-dependent transport system permease family. LivHM subfamily.</text>
</comment>
<keyword evidence="4 9" id="KW-0812">Transmembrane</keyword>
<gene>
    <name evidence="10" type="ORF">HGMM_F34B05C05</name>
</gene>
<evidence type="ECO:0000256" key="4">
    <source>
        <dbReference type="ARBA" id="ARBA00022692"/>
    </source>
</evidence>
<evidence type="ECO:0000256" key="8">
    <source>
        <dbReference type="ARBA" id="ARBA00037998"/>
    </source>
</evidence>
<comment type="subcellular location">
    <subcellularLocation>
        <location evidence="1">Cell membrane</location>
        <topology evidence="1">Multi-pass membrane protein</topology>
    </subcellularLocation>
</comment>
<feature type="transmembrane region" description="Helical" evidence="9">
    <location>
        <begin position="6"/>
        <end position="30"/>
    </location>
</feature>
<keyword evidence="7 9" id="KW-0472">Membrane</keyword>
<keyword evidence="3" id="KW-1003">Cell membrane</keyword>
<dbReference type="AlphaFoldDB" id="H5SIP5"/>
<dbReference type="EMBL" id="AP011736">
    <property type="protein sequence ID" value="BAL56031.1"/>
    <property type="molecule type" value="Genomic_DNA"/>
</dbReference>
<dbReference type="GO" id="GO:0005886">
    <property type="term" value="C:plasma membrane"/>
    <property type="evidence" value="ECO:0007669"/>
    <property type="project" value="UniProtKB-SubCell"/>
</dbReference>
<organism evidence="10">
    <name type="scientific">uncultured prokaryote</name>
    <dbReference type="NCBI Taxonomy" id="198431"/>
    <lineage>
        <taxon>unclassified sequences</taxon>
        <taxon>environmental samples</taxon>
    </lineage>
</organism>
<feature type="transmembrane region" description="Helical" evidence="9">
    <location>
        <begin position="42"/>
        <end position="59"/>
    </location>
</feature>
<evidence type="ECO:0000256" key="3">
    <source>
        <dbReference type="ARBA" id="ARBA00022475"/>
    </source>
</evidence>
<proteinExistence type="inferred from homology"/>
<feature type="transmembrane region" description="Helical" evidence="9">
    <location>
        <begin position="218"/>
        <end position="242"/>
    </location>
</feature>
<evidence type="ECO:0000256" key="2">
    <source>
        <dbReference type="ARBA" id="ARBA00022448"/>
    </source>
</evidence>
<feature type="transmembrane region" description="Helical" evidence="9">
    <location>
        <begin position="65"/>
        <end position="85"/>
    </location>
</feature>
<evidence type="ECO:0000256" key="1">
    <source>
        <dbReference type="ARBA" id="ARBA00004651"/>
    </source>
</evidence>